<comment type="subcellular location">
    <subcellularLocation>
        <location evidence="1">Membrane</location>
        <topology evidence="1">Multi-pass membrane protein</topology>
    </subcellularLocation>
</comment>
<dbReference type="KEGG" id="tnl:113493384"/>
<dbReference type="GO" id="GO:0022857">
    <property type="term" value="F:transmembrane transporter activity"/>
    <property type="evidence" value="ECO:0007669"/>
    <property type="project" value="InterPro"/>
</dbReference>
<dbReference type="Pfam" id="PF07690">
    <property type="entry name" value="MFS_1"/>
    <property type="match status" value="1"/>
</dbReference>
<dbReference type="SUPFAM" id="SSF103473">
    <property type="entry name" value="MFS general substrate transporter"/>
    <property type="match status" value="1"/>
</dbReference>
<keyword evidence="8" id="KW-1185">Reference proteome</keyword>
<evidence type="ECO:0000313" key="9">
    <source>
        <dbReference type="RefSeq" id="XP_026727143.1"/>
    </source>
</evidence>
<dbReference type="GeneID" id="113493384"/>
<feature type="transmembrane region" description="Helical" evidence="6">
    <location>
        <begin position="362"/>
        <end position="381"/>
    </location>
</feature>
<accession>A0A7E5VFS4</accession>
<dbReference type="InterPro" id="IPR011701">
    <property type="entry name" value="MFS"/>
</dbReference>
<feature type="domain" description="Major facilitator superfamily (MFS) profile" evidence="7">
    <location>
        <begin position="33"/>
        <end position="499"/>
    </location>
</feature>
<feature type="transmembrane region" description="Helical" evidence="6">
    <location>
        <begin position="475"/>
        <end position="494"/>
    </location>
</feature>
<feature type="transmembrane region" description="Helical" evidence="6">
    <location>
        <begin position="411"/>
        <end position="434"/>
    </location>
</feature>
<organism evidence="8 9">
    <name type="scientific">Trichoplusia ni</name>
    <name type="common">Cabbage looper</name>
    <dbReference type="NCBI Taxonomy" id="7111"/>
    <lineage>
        <taxon>Eukaryota</taxon>
        <taxon>Metazoa</taxon>
        <taxon>Ecdysozoa</taxon>
        <taxon>Arthropoda</taxon>
        <taxon>Hexapoda</taxon>
        <taxon>Insecta</taxon>
        <taxon>Pterygota</taxon>
        <taxon>Neoptera</taxon>
        <taxon>Endopterygota</taxon>
        <taxon>Lepidoptera</taxon>
        <taxon>Glossata</taxon>
        <taxon>Ditrysia</taxon>
        <taxon>Noctuoidea</taxon>
        <taxon>Noctuidae</taxon>
        <taxon>Plusiinae</taxon>
        <taxon>Trichoplusia</taxon>
    </lineage>
</organism>
<dbReference type="InParanoid" id="A0A7E5VFS4"/>
<proteinExistence type="predicted"/>
<protein>
    <submittedName>
        <fullName evidence="9">Synaptic vesicle glycoprotein 2B-like</fullName>
    </submittedName>
</protein>
<dbReference type="AlphaFoldDB" id="A0A7E5VFS4"/>
<keyword evidence="5 6" id="KW-0472">Membrane</keyword>
<dbReference type="RefSeq" id="XP_026727143.1">
    <property type="nucleotide sequence ID" value="XM_026871342.1"/>
</dbReference>
<reference evidence="9" key="1">
    <citation type="submission" date="2025-08" db="UniProtKB">
        <authorList>
            <consortium name="RefSeq"/>
        </authorList>
    </citation>
    <scope>IDENTIFICATION</scope>
</reference>
<dbReference type="PANTHER" id="PTHR23511:SF35">
    <property type="entry name" value="MAJOR FACILITATOR SUPERFAMILY (MFS) PROFILE DOMAIN-CONTAINING PROTEIN"/>
    <property type="match status" value="1"/>
</dbReference>
<dbReference type="Proteomes" id="UP000322000">
    <property type="component" value="Chromosome 4"/>
</dbReference>
<dbReference type="OrthoDB" id="4139357at2759"/>
<evidence type="ECO:0000313" key="8">
    <source>
        <dbReference type="Proteomes" id="UP000322000"/>
    </source>
</evidence>
<keyword evidence="4 6" id="KW-1133">Transmembrane helix</keyword>
<feature type="transmembrane region" description="Helical" evidence="6">
    <location>
        <begin position="446"/>
        <end position="469"/>
    </location>
</feature>
<feature type="transmembrane region" description="Helical" evidence="6">
    <location>
        <begin position="122"/>
        <end position="144"/>
    </location>
</feature>
<dbReference type="PROSITE" id="PS50850">
    <property type="entry name" value="MFS"/>
    <property type="match status" value="1"/>
</dbReference>
<dbReference type="InterPro" id="IPR020846">
    <property type="entry name" value="MFS_dom"/>
</dbReference>
<feature type="transmembrane region" description="Helical" evidence="6">
    <location>
        <begin position="291"/>
        <end position="311"/>
    </location>
</feature>
<evidence type="ECO:0000256" key="2">
    <source>
        <dbReference type="ARBA" id="ARBA00022448"/>
    </source>
</evidence>
<keyword evidence="3 6" id="KW-0812">Transmembrane</keyword>
<evidence type="ECO:0000256" key="4">
    <source>
        <dbReference type="ARBA" id="ARBA00022989"/>
    </source>
</evidence>
<evidence type="ECO:0000256" key="3">
    <source>
        <dbReference type="ARBA" id="ARBA00022692"/>
    </source>
</evidence>
<feature type="transmembrane region" description="Helical" evidence="6">
    <location>
        <begin position="69"/>
        <end position="89"/>
    </location>
</feature>
<sequence>MEENKEENDENNGAYTYDKAVELTGHGCYNYLLLIACSITAYAFALDVFGFATVVAASSCDLQLGLREIGILVSAPFAGVLFAFPWGFYADTCGRRRALVVSTAVGFVFAAVSTLANSWQLMLVLKLIGCSFSTASFTLSMTILGECTGTAHRSQFLLIMNAFNIASEFVAFSLAYLILPLSFKFSLPWMGITFRPWRLYTLVMALPLGVAALFFLYLSESPKYLASCGEYSKALKVLKRMYKINGGKNDGFPVKHILPTDVSTKPDSSFWKTIAHHTVPMFKPPLLWRTIQLFFLLALCCSVNNVIVMWFPTMVNIFFNSFNGEQTADLTFCERMFQSGNTTEVASTSETYRCNESISTNTLYSGMLCGIFFFILNLSVARIASRPRLVLAAILAVAGVSVILVNLREPIANMVFFCLVQVTALGIGCVASYFVDLYPTHNRGLVTSLGMMVARLVSFTGVNVLGNVITNYCETTFYCLSSIAFFGVIVSLFLPSDRKNIKCDS</sequence>
<evidence type="ECO:0000256" key="5">
    <source>
        <dbReference type="ARBA" id="ARBA00023136"/>
    </source>
</evidence>
<evidence type="ECO:0000256" key="6">
    <source>
        <dbReference type="SAM" id="Phobius"/>
    </source>
</evidence>
<feature type="transmembrane region" description="Helical" evidence="6">
    <location>
        <begin position="156"/>
        <end position="179"/>
    </location>
</feature>
<dbReference type="GO" id="GO:0016020">
    <property type="term" value="C:membrane"/>
    <property type="evidence" value="ECO:0007669"/>
    <property type="project" value="UniProtKB-SubCell"/>
</dbReference>
<feature type="transmembrane region" description="Helical" evidence="6">
    <location>
        <begin position="31"/>
        <end position="57"/>
    </location>
</feature>
<name>A0A7E5VFS4_TRINI</name>
<dbReference type="PANTHER" id="PTHR23511">
    <property type="entry name" value="SYNAPTIC VESICLE GLYCOPROTEIN 2"/>
    <property type="match status" value="1"/>
</dbReference>
<evidence type="ECO:0000259" key="7">
    <source>
        <dbReference type="PROSITE" id="PS50850"/>
    </source>
</evidence>
<dbReference type="Gene3D" id="1.20.1250.20">
    <property type="entry name" value="MFS general substrate transporter like domains"/>
    <property type="match status" value="1"/>
</dbReference>
<feature type="transmembrane region" description="Helical" evidence="6">
    <location>
        <begin position="388"/>
        <end position="405"/>
    </location>
</feature>
<gene>
    <name evidence="9" type="primary">LOC113493384</name>
</gene>
<evidence type="ECO:0000256" key="1">
    <source>
        <dbReference type="ARBA" id="ARBA00004141"/>
    </source>
</evidence>
<feature type="transmembrane region" description="Helical" evidence="6">
    <location>
        <begin position="98"/>
        <end position="116"/>
    </location>
</feature>
<feature type="transmembrane region" description="Helical" evidence="6">
    <location>
        <begin position="199"/>
        <end position="218"/>
    </location>
</feature>
<dbReference type="InterPro" id="IPR036259">
    <property type="entry name" value="MFS_trans_sf"/>
</dbReference>
<keyword evidence="2" id="KW-0813">Transport</keyword>